<gene>
    <name evidence="2" type="ORF">ELS17_14585</name>
</gene>
<dbReference type="AlphaFoldDB" id="A0A482Y2P7"/>
<evidence type="ECO:0000313" key="2">
    <source>
        <dbReference type="EMBL" id="RZH66997.1"/>
    </source>
</evidence>
<evidence type="ECO:0000259" key="1">
    <source>
        <dbReference type="PROSITE" id="PS50206"/>
    </source>
</evidence>
<dbReference type="PANTHER" id="PTHR43019:SF23">
    <property type="entry name" value="PROTEASE DO-LIKE 5, CHLOROPLASTIC"/>
    <property type="match status" value="1"/>
</dbReference>
<evidence type="ECO:0000313" key="3">
    <source>
        <dbReference type="Proteomes" id="UP000292704"/>
    </source>
</evidence>
<dbReference type="OrthoDB" id="351218at2157"/>
<name>A0A482Y2P7_9EURY</name>
<feature type="domain" description="Rhodanese" evidence="1">
    <location>
        <begin position="127"/>
        <end position="149"/>
    </location>
</feature>
<dbReference type="PROSITE" id="PS50206">
    <property type="entry name" value="RHODANESE_3"/>
    <property type="match status" value="1"/>
</dbReference>
<dbReference type="Pfam" id="PF13365">
    <property type="entry name" value="Trypsin_2"/>
    <property type="match status" value="1"/>
</dbReference>
<dbReference type="SUPFAM" id="SSF50494">
    <property type="entry name" value="Trypsin-like serine proteases"/>
    <property type="match status" value="1"/>
</dbReference>
<protein>
    <recommendedName>
        <fullName evidence="1">Rhodanese domain-containing protein</fullName>
    </recommendedName>
</protein>
<accession>A0A482Y2P7</accession>
<sequence>MSVDEIAAAAVRIEIEGTPLGTGFRFLDDETVLTNAHVVEPTIREGVPVRANTGSTTVELELVDYSPEPEAGGHDYAILAATEGFPPETEPLQPCFNSLTRGDDVLFAGYPFELNEVLVHSAMVSGGHENGFYLDGSVNWGNSGGPIVNAETGRVVGIITERELYQDRKLDEITHDLRQIENQLLRVQRVYSTTVNDIELEELTLNTVQEIQDAIEILLENANSGLGIGYDIEHVLDGLEENGIDTGR</sequence>
<dbReference type="Gene3D" id="2.40.10.10">
    <property type="entry name" value="Trypsin-like serine proteases"/>
    <property type="match status" value="2"/>
</dbReference>
<organism evidence="2 3">
    <name type="scientific">Natrinema altunense</name>
    <dbReference type="NCBI Taxonomy" id="222984"/>
    <lineage>
        <taxon>Archaea</taxon>
        <taxon>Methanobacteriati</taxon>
        <taxon>Methanobacteriota</taxon>
        <taxon>Stenosarchaea group</taxon>
        <taxon>Halobacteria</taxon>
        <taxon>Halobacteriales</taxon>
        <taxon>Natrialbaceae</taxon>
        <taxon>Natrinema</taxon>
    </lineage>
</organism>
<dbReference type="InterPro" id="IPR009003">
    <property type="entry name" value="Peptidase_S1_PA"/>
</dbReference>
<dbReference type="InterPro" id="IPR043504">
    <property type="entry name" value="Peptidase_S1_PA_chymotrypsin"/>
</dbReference>
<dbReference type="RefSeq" id="WP_130171262.1">
    <property type="nucleotide sequence ID" value="NZ_SHMR01000007.1"/>
</dbReference>
<dbReference type="EMBL" id="SHMR01000007">
    <property type="protein sequence ID" value="RZH66997.1"/>
    <property type="molecule type" value="Genomic_DNA"/>
</dbReference>
<dbReference type="PANTHER" id="PTHR43019">
    <property type="entry name" value="SERINE ENDOPROTEASE DEGS"/>
    <property type="match status" value="1"/>
</dbReference>
<dbReference type="Proteomes" id="UP000292704">
    <property type="component" value="Unassembled WGS sequence"/>
</dbReference>
<reference evidence="2 3" key="1">
    <citation type="submission" date="2019-02" db="EMBL/GenBank/DDBJ databases">
        <title>Genome analysis provides insights into bioremediation potentialities and Haloocin production by Natrinema altunense strain 4.1R isolated from Chott Douz in Tunisian desert.</title>
        <authorList>
            <person name="Najjari A."/>
            <person name="Youssef N."/>
            <person name="Ben Dhia O."/>
            <person name="Ferjani R."/>
            <person name="El Hidri D."/>
            <person name="Ouzari H.I."/>
            <person name="Cherif A."/>
        </authorList>
    </citation>
    <scope>NUCLEOTIDE SEQUENCE [LARGE SCALE GENOMIC DNA]</scope>
    <source>
        <strain evidence="2 3">4.1R</strain>
    </source>
</reference>
<proteinExistence type="predicted"/>
<comment type="caution">
    <text evidence="2">The sequence shown here is derived from an EMBL/GenBank/DDBJ whole genome shotgun (WGS) entry which is preliminary data.</text>
</comment>
<dbReference type="InterPro" id="IPR001763">
    <property type="entry name" value="Rhodanese-like_dom"/>
</dbReference>